<comment type="PTM">
    <text evidence="5">Acetylated. Acetylation at Lys-14 decreases DNA-binding affinity.</text>
</comment>
<feature type="domain" description="DNA/RNA-binding protein Alba-like" evidence="6">
    <location>
        <begin position="9"/>
        <end position="70"/>
    </location>
</feature>
<dbReference type="Gene3D" id="3.30.110.20">
    <property type="entry name" value="Alba-like domain"/>
    <property type="match status" value="1"/>
</dbReference>
<evidence type="ECO:0000256" key="2">
    <source>
        <dbReference type="ARBA" id="ARBA00022454"/>
    </source>
</evidence>
<keyword evidence="4 5" id="KW-0238">DNA-binding</keyword>
<accession>A0A2R7YA45</accession>
<keyword evidence="5" id="KW-0226">DNA condensation</keyword>
<dbReference type="PIRSF" id="PIRSF028732">
    <property type="entry name" value="Alba"/>
    <property type="match status" value="1"/>
</dbReference>
<evidence type="ECO:0000256" key="3">
    <source>
        <dbReference type="ARBA" id="ARBA00022490"/>
    </source>
</evidence>
<evidence type="ECO:0000259" key="6">
    <source>
        <dbReference type="Pfam" id="PF01918"/>
    </source>
</evidence>
<evidence type="ECO:0000256" key="5">
    <source>
        <dbReference type="HAMAP-Rule" id="MF_01122"/>
    </source>
</evidence>
<reference evidence="7 8" key="1">
    <citation type="submission" date="2017-04" db="EMBL/GenBank/DDBJ databases">
        <title>Draft Aigarchaeota genome from a New Zealand hot spring.</title>
        <authorList>
            <person name="Reysenbach A.-L."/>
            <person name="Donaho J.A."/>
            <person name="Gerhart J."/>
            <person name="Kelley J.F."/>
            <person name="Kouba K."/>
            <person name="Podar M."/>
            <person name="Stott M."/>
        </authorList>
    </citation>
    <scope>NUCLEOTIDE SEQUENCE [LARGE SCALE GENOMIC DNA]</scope>
    <source>
        <strain evidence="7">NZ13_MG1</strain>
    </source>
</reference>
<dbReference type="EMBL" id="NDWU01000001">
    <property type="protein sequence ID" value="PUA34401.1"/>
    <property type="molecule type" value="Genomic_DNA"/>
</dbReference>
<dbReference type="Proteomes" id="UP000244066">
    <property type="component" value="Unassembled WGS sequence"/>
</dbReference>
<evidence type="ECO:0000256" key="1">
    <source>
        <dbReference type="ARBA" id="ARBA00008018"/>
    </source>
</evidence>
<keyword evidence="2 5" id="KW-0158">Chromosome</keyword>
<dbReference type="NCBIfam" id="TIGR00285">
    <property type="entry name" value="DNA-binding protein Alba"/>
    <property type="match status" value="1"/>
</dbReference>
<dbReference type="GO" id="GO:0003723">
    <property type="term" value="F:RNA binding"/>
    <property type="evidence" value="ECO:0007669"/>
    <property type="project" value="InterPro"/>
</dbReference>
<comment type="function">
    <text evidence="5">Binds double-stranded DNA tightly but without sequence specificity. Involved in DNA compaction.</text>
</comment>
<dbReference type="GO" id="GO:0005737">
    <property type="term" value="C:cytoplasm"/>
    <property type="evidence" value="ECO:0007669"/>
    <property type="project" value="UniProtKB-SubCell"/>
</dbReference>
<dbReference type="GO" id="GO:0030261">
    <property type="term" value="P:chromosome condensation"/>
    <property type="evidence" value="ECO:0007669"/>
    <property type="project" value="UniProtKB-KW"/>
</dbReference>
<dbReference type="NCBIfam" id="NF003088">
    <property type="entry name" value="PRK04015.1"/>
    <property type="match status" value="1"/>
</dbReference>
<comment type="caution">
    <text evidence="7">The sequence shown here is derived from an EMBL/GenBank/DDBJ whole genome shotgun (WGS) entry which is preliminary data.</text>
</comment>
<dbReference type="Pfam" id="PF01918">
    <property type="entry name" value="Alba"/>
    <property type="match status" value="1"/>
</dbReference>
<keyword evidence="5" id="KW-0007">Acetylation</keyword>
<evidence type="ECO:0000313" key="8">
    <source>
        <dbReference type="Proteomes" id="UP000244066"/>
    </source>
</evidence>
<dbReference type="InterPro" id="IPR002775">
    <property type="entry name" value="DNA/RNA-bd_Alba-like"/>
</dbReference>
<name>A0A2R7YA45_9ARCH</name>
<keyword evidence="3 5" id="KW-0963">Cytoplasm</keyword>
<proteinExistence type="inferred from homology"/>
<feature type="modified residue" description="N6-acetyllysine" evidence="5">
    <location>
        <position position="14"/>
    </location>
</feature>
<dbReference type="GO" id="GO:0005694">
    <property type="term" value="C:chromosome"/>
    <property type="evidence" value="ECO:0007669"/>
    <property type="project" value="UniProtKB-SubCell"/>
</dbReference>
<comment type="similarity">
    <text evidence="1 5">Belongs to the histone-like Alba family.</text>
</comment>
<sequence>MSKEQPASTILVGKKPLMNYVFACLTSLQSGSNSLVVKARGRAISKAVDLVQILQKRFYKDLKVTDIKIGTDQVTGQDNRTINVSTIEISISR</sequence>
<dbReference type="AlphaFoldDB" id="A0A2R7YA45"/>
<dbReference type="InterPro" id="IPR013795">
    <property type="entry name" value="DNA/RNA-bd_Alba"/>
</dbReference>
<dbReference type="InterPro" id="IPR036882">
    <property type="entry name" value="Alba-like_dom_sf"/>
</dbReference>
<dbReference type="SUPFAM" id="SSF82704">
    <property type="entry name" value="AlbA-like"/>
    <property type="match status" value="1"/>
</dbReference>
<comment type="subcellular location">
    <subcellularLocation>
        <location evidence="5">Cytoplasm</location>
    </subcellularLocation>
    <subcellularLocation>
        <location evidence="5">Chromosome</location>
    </subcellularLocation>
</comment>
<gene>
    <name evidence="5" type="primary">albA</name>
    <name evidence="7" type="ORF">B9J98_00740</name>
</gene>
<protein>
    <recommendedName>
        <fullName evidence="5">DNA/RNA-binding protein Alba</fullName>
    </recommendedName>
</protein>
<evidence type="ECO:0000256" key="4">
    <source>
        <dbReference type="ARBA" id="ARBA00023125"/>
    </source>
</evidence>
<dbReference type="GO" id="GO:0003690">
    <property type="term" value="F:double-stranded DNA binding"/>
    <property type="evidence" value="ECO:0007669"/>
    <property type="project" value="UniProtKB-UniRule"/>
</dbReference>
<organism evidence="7 8">
    <name type="scientific">Candidatus Terraquivivens tikiterensis</name>
    <dbReference type="NCBI Taxonomy" id="1980982"/>
    <lineage>
        <taxon>Archaea</taxon>
        <taxon>Nitrososphaerota</taxon>
        <taxon>Candidatus Wolframiiraptoraceae</taxon>
        <taxon>Candidatus Terraquivivens</taxon>
    </lineage>
</organism>
<evidence type="ECO:0000313" key="7">
    <source>
        <dbReference type="EMBL" id="PUA34401.1"/>
    </source>
</evidence>
<dbReference type="HAMAP" id="MF_01122">
    <property type="entry name" value="AlbA"/>
    <property type="match status" value="1"/>
</dbReference>